<gene>
    <name evidence="2" type="ORF">AB1Y20_001085</name>
    <name evidence="3" type="ORF">AB1Y20_001096</name>
</gene>
<evidence type="ECO:0000313" key="3">
    <source>
        <dbReference type="EMBL" id="KAL1530180.1"/>
    </source>
</evidence>
<reference evidence="3 4" key="1">
    <citation type="journal article" date="2024" name="Science">
        <title>Giant polyketide synthase enzymes in the biosynthesis of giant marine polyether toxins.</title>
        <authorList>
            <person name="Fallon T.R."/>
            <person name="Shende V.V."/>
            <person name="Wierzbicki I.H."/>
            <person name="Pendleton A.L."/>
            <person name="Watervoot N.F."/>
            <person name="Auber R.P."/>
            <person name="Gonzalez D.J."/>
            <person name="Wisecaver J.H."/>
            <person name="Moore B.S."/>
        </authorList>
    </citation>
    <scope>NUCLEOTIDE SEQUENCE [LARGE SCALE GENOMIC DNA]</scope>
    <source>
        <strain evidence="3 4">12B1</strain>
    </source>
</reference>
<comment type="caution">
    <text evidence="3">The sequence shown here is derived from an EMBL/GenBank/DDBJ whole genome shotgun (WGS) entry which is preliminary data.</text>
</comment>
<sequence length="226" mass="25191">MLRRVLPFLAAAASAHLAAPNAEAASLAFRLPVLARGCLQRARDASQDFQRRFSRSRLSGDVAQPAFAGSWRSVRADNIDDFLDRAMGVSYLKRKIAAKASQTQRLYQQGSVVHLEITDGRGTMKYQLFPDGRVVSAKGFMKMPIKQRARWGTDGSLLTEEQYDQPLGDAEPRPLVQSCRSVTKSGEMLVEVKRTLLCGETISMRTWYCRLPSKEKLPAFVRPLGT</sequence>
<feature type="chain" id="PRO_5044172812" evidence="1">
    <location>
        <begin position="25"/>
        <end position="226"/>
    </location>
</feature>
<name>A0AB34K7S1_PRYPA</name>
<proteinExistence type="predicted"/>
<keyword evidence="1" id="KW-0732">Signal</keyword>
<dbReference type="Proteomes" id="UP001515480">
    <property type="component" value="Unassembled WGS sequence"/>
</dbReference>
<dbReference type="EMBL" id="JBGBPQ010000001">
    <property type="protein sequence ID" value="KAL1530169.1"/>
    <property type="molecule type" value="Genomic_DNA"/>
</dbReference>
<accession>A0AB34K7S1</accession>
<dbReference type="Gene3D" id="2.40.128.20">
    <property type="match status" value="1"/>
</dbReference>
<evidence type="ECO:0000313" key="4">
    <source>
        <dbReference type="Proteomes" id="UP001515480"/>
    </source>
</evidence>
<dbReference type="AlphaFoldDB" id="A0AB34K7S1"/>
<feature type="signal peptide" evidence="1">
    <location>
        <begin position="1"/>
        <end position="24"/>
    </location>
</feature>
<evidence type="ECO:0000313" key="2">
    <source>
        <dbReference type="EMBL" id="KAL1530169.1"/>
    </source>
</evidence>
<evidence type="ECO:0000256" key="1">
    <source>
        <dbReference type="SAM" id="SignalP"/>
    </source>
</evidence>
<protein>
    <submittedName>
        <fullName evidence="3">Uncharacterized protein</fullName>
    </submittedName>
</protein>
<organism evidence="3 4">
    <name type="scientific">Prymnesium parvum</name>
    <name type="common">Toxic golden alga</name>
    <dbReference type="NCBI Taxonomy" id="97485"/>
    <lineage>
        <taxon>Eukaryota</taxon>
        <taxon>Haptista</taxon>
        <taxon>Haptophyta</taxon>
        <taxon>Prymnesiophyceae</taxon>
        <taxon>Prymnesiales</taxon>
        <taxon>Prymnesiaceae</taxon>
        <taxon>Prymnesium</taxon>
    </lineage>
</organism>
<dbReference type="SUPFAM" id="SSF50814">
    <property type="entry name" value="Lipocalins"/>
    <property type="match status" value="1"/>
</dbReference>
<dbReference type="EMBL" id="JBGBPQ010000001">
    <property type="protein sequence ID" value="KAL1530180.1"/>
    <property type="molecule type" value="Genomic_DNA"/>
</dbReference>
<keyword evidence="4" id="KW-1185">Reference proteome</keyword>
<dbReference type="InterPro" id="IPR012674">
    <property type="entry name" value="Calycin"/>
</dbReference>